<accession>B4VYB9</accession>
<sequence>MPLNFKRTRDLLYDFQFQELFIEELGWNQPSTKKAVSLEIEEKRYQY</sequence>
<evidence type="ECO:0000313" key="2">
    <source>
        <dbReference type="Proteomes" id="UP000003835"/>
    </source>
</evidence>
<protein>
    <submittedName>
        <fullName evidence="1">Uncharacterized protein</fullName>
    </submittedName>
</protein>
<dbReference type="HOGENOM" id="CLU_3166767_0_0_3"/>
<reference evidence="1 2" key="1">
    <citation type="submission" date="2008-07" db="EMBL/GenBank/DDBJ databases">
        <authorList>
            <person name="Tandeau de Marsac N."/>
            <person name="Ferriera S."/>
            <person name="Johnson J."/>
            <person name="Kravitz S."/>
            <person name="Beeson K."/>
            <person name="Sutton G."/>
            <person name="Rogers Y.-H."/>
            <person name="Friedman R."/>
            <person name="Frazier M."/>
            <person name="Venter J.C."/>
        </authorList>
    </citation>
    <scope>NUCLEOTIDE SEQUENCE [LARGE SCALE GENOMIC DNA]</scope>
    <source>
        <strain evidence="1 2">PCC 7420</strain>
    </source>
</reference>
<dbReference type="STRING" id="118168.MC7420_2667"/>
<dbReference type="EMBL" id="DS989860">
    <property type="protein sequence ID" value="EDX73049.1"/>
    <property type="molecule type" value="Genomic_DNA"/>
</dbReference>
<dbReference type="AlphaFoldDB" id="B4VYB9"/>
<evidence type="ECO:0000313" key="1">
    <source>
        <dbReference type="EMBL" id="EDX73049.1"/>
    </source>
</evidence>
<organism evidence="1 2">
    <name type="scientific">Coleofasciculus chthonoplastes PCC 7420</name>
    <dbReference type="NCBI Taxonomy" id="118168"/>
    <lineage>
        <taxon>Bacteria</taxon>
        <taxon>Bacillati</taxon>
        <taxon>Cyanobacteriota</taxon>
        <taxon>Cyanophyceae</taxon>
        <taxon>Coleofasciculales</taxon>
        <taxon>Coleofasciculaceae</taxon>
        <taxon>Coleofasciculus</taxon>
    </lineage>
</organism>
<dbReference type="Proteomes" id="UP000003835">
    <property type="component" value="Unassembled WGS sequence"/>
</dbReference>
<dbReference type="RefSeq" id="WP_006103850.1">
    <property type="nucleotide sequence ID" value="NZ_DS989860.1"/>
</dbReference>
<proteinExistence type="predicted"/>
<dbReference type="eggNOG" id="COG1002">
    <property type="taxonomic scope" value="Bacteria"/>
</dbReference>
<name>B4VYB9_9CYAN</name>
<keyword evidence="2" id="KW-1185">Reference proteome</keyword>
<gene>
    <name evidence="1" type="ORF">MC7420_2667</name>
</gene>